<gene>
    <name evidence="2" type="ORF">WMO37_13395</name>
</gene>
<protein>
    <submittedName>
        <fullName evidence="2">Glycosyltransferase</fullName>
        <ecNumber evidence="2">2.4.-.-</ecNumber>
    </submittedName>
</protein>
<dbReference type="EMBL" id="JBBMFS010000015">
    <property type="protein sequence ID" value="MEQ2555986.1"/>
    <property type="molecule type" value="Genomic_DNA"/>
</dbReference>
<sequence>MKKILLFQMNGIAYDSTCFFSSCLGKALENAGIEVTWFDFQRQTMKDLEALCGQSFDAVIDYNSKLPGAVLDDGTPFLNHIQAPFYNYILDHPVYHHANLSVLLENYHVICIDEDHNKYISKWYPHIKSVHTLSVGAAKAENAVKSEQHRKEGILFPATYLNPRDYYELITALPDSMQKYTKAVLDCLLSDTHCTFEAAAMQVYKEYDTGMAFPVFAQSNFLADVYVRALYRERVLEAAAKSGLPVRIFGEKYQESSIGEFSNVTVLPQMSYRDSLSAIAESAFVLNVMPWFKSGIHDRVLNAMYNGAVSITDSSSMMDTCFTPQQDYIAYSLDRIEALPDLLNTYVPDEDFRAQTAARAFAKVQTFTFAKQAEYIRTIL</sequence>
<name>A0ABV1H9P8_9FIRM</name>
<dbReference type="GO" id="GO:0016757">
    <property type="term" value="F:glycosyltransferase activity"/>
    <property type="evidence" value="ECO:0007669"/>
    <property type="project" value="UniProtKB-KW"/>
</dbReference>
<accession>A0ABV1H9P8</accession>
<evidence type="ECO:0000259" key="1">
    <source>
        <dbReference type="Pfam" id="PF13524"/>
    </source>
</evidence>
<evidence type="ECO:0000313" key="3">
    <source>
        <dbReference type="Proteomes" id="UP001546774"/>
    </source>
</evidence>
<dbReference type="EC" id="2.4.-.-" evidence="2"/>
<keyword evidence="2" id="KW-0328">Glycosyltransferase</keyword>
<proteinExistence type="predicted"/>
<dbReference type="InterPro" id="IPR055259">
    <property type="entry name" value="YkvP/CgeB_Glyco_trans-like"/>
</dbReference>
<organism evidence="2 3">
    <name type="scientific">Lachnospira intestinalis</name>
    <dbReference type="NCBI Taxonomy" id="3133158"/>
    <lineage>
        <taxon>Bacteria</taxon>
        <taxon>Bacillati</taxon>
        <taxon>Bacillota</taxon>
        <taxon>Clostridia</taxon>
        <taxon>Lachnospirales</taxon>
        <taxon>Lachnospiraceae</taxon>
        <taxon>Lachnospira</taxon>
    </lineage>
</organism>
<keyword evidence="2" id="KW-0808">Transferase</keyword>
<comment type="caution">
    <text evidence="2">The sequence shown here is derived from an EMBL/GenBank/DDBJ whole genome shotgun (WGS) entry which is preliminary data.</text>
</comment>
<evidence type="ECO:0000313" key="2">
    <source>
        <dbReference type="EMBL" id="MEQ2555986.1"/>
    </source>
</evidence>
<dbReference type="Pfam" id="PF13524">
    <property type="entry name" value="Glyco_trans_1_2"/>
    <property type="match status" value="1"/>
</dbReference>
<reference evidence="2" key="1">
    <citation type="submission" date="2024-03" db="EMBL/GenBank/DDBJ databases">
        <title>Human intestinal bacterial collection.</title>
        <authorList>
            <person name="Pauvert C."/>
            <person name="Hitch T.C.A."/>
            <person name="Clavel T."/>
        </authorList>
    </citation>
    <scope>NUCLEOTIDE SEQUENCE [LARGE SCALE GENOMIC DNA]</scope>
    <source>
        <strain evidence="2">CLA-AA-H89B</strain>
    </source>
</reference>
<dbReference type="Proteomes" id="UP001546774">
    <property type="component" value="Unassembled WGS sequence"/>
</dbReference>
<feature type="domain" description="Spore protein YkvP/CgeB glycosyl transferase-like" evidence="1">
    <location>
        <begin position="232"/>
        <end position="375"/>
    </location>
</feature>
<keyword evidence="3" id="KW-1185">Reference proteome</keyword>